<dbReference type="Proteomes" id="UP000249789">
    <property type="component" value="Unassembled WGS sequence"/>
</dbReference>
<dbReference type="OrthoDB" id="5153231at2759"/>
<dbReference type="GeneID" id="63866565"/>
<feature type="region of interest" description="Disordered" evidence="1">
    <location>
        <begin position="469"/>
        <end position="491"/>
    </location>
</feature>
<feature type="transmembrane region" description="Helical" evidence="2">
    <location>
        <begin position="12"/>
        <end position="35"/>
    </location>
</feature>
<gene>
    <name evidence="3" type="ORF">BO72DRAFT_506694</name>
</gene>
<evidence type="ECO:0000313" key="3">
    <source>
        <dbReference type="EMBL" id="RAK78945.1"/>
    </source>
</evidence>
<dbReference type="VEuPathDB" id="FungiDB:BO72DRAFT_506694"/>
<dbReference type="RefSeq" id="XP_040802955.1">
    <property type="nucleotide sequence ID" value="XM_040949232.1"/>
</dbReference>
<organism evidence="3 4">
    <name type="scientific">Aspergillus fijiensis CBS 313.89</name>
    <dbReference type="NCBI Taxonomy" id="1448319"/>
    <lineage>
        <taxon>Eukaryota</taxon>
        <taxon>Fungi</taxon>
        <taxon>Dikarya</taxon>
        <taxon>Ascomycota</taxon>
        <taxon>Pezizomycotina</taxon>
        <taxon>Eurotiomycetes</taxon>
        <taxon>Eurotiomycetidae</taxon>
        <taxon>Eurotiales</taxon>
        <taxon>Aspergillaceae</taxon>
        <taxon>Aspergillus</taxon>
    </lineage>
</organism>
<dbReference type="AlphaFoldDB" id="A0A8G1VZL6"/>
<keyword evidence="2" id="KW-1133">Transmembrane helix</keyword>
<evidence type="ECO:0000256" key="2">
    <source>
        <dbReference type="SAM" id="Phobius"/>
    </source>
</evidence>
<evidence type="ECO:0000256" key="1">
    <source>
        <dbReference type="SAM" id="MobiDB-lite"/>
    </source>
</evidence>
<keyword evidence="4" id="KW-1185">Reference proteome</keyword>
<accession>A0A8G1VZL6</accession>
<sequence length="615" mass="69991">MPTSSNCWRAVSWYCTHLVSNFFLCFALSLDFLIVSCIDVHHILRTAPDCSVSCQSCLYTPNPGLWFHKRCYDTLIDTYEPAKRPTQPEMMKYMCAIKPAYQVRRDRRGEISSILEGLRRASTGRLTQPDSVLDLFMRLPMELKFLVAELTAPCWYLTVLGEGRRLLEEWKRRAPQPKQLTLQHDVWMRRIHCRGIPYVTQLSTAPLEATATSRVHHLKIPVAMNRIVLSLDAFGLRGIQFLNKDSVPDSDESAWYKVLRPRAPAVNIKDLFVQDIALVSDGSSSAKWRWSTPVPPAFQPWNAHSLRKNPRLDYVAFDANVKGLLACCTDHGMMGLHGFSDTATRFKEFLELMHWRDSTGRKVWIYFPLNQQESITAAWTRRYFWLSGEPHLNPHFFDLVVTINRAQLQTSLGRTITFAPPTPHIMEEPFKCVLLVKASDGPITGVFHDGLDPARVHITSVGVTCSDSFKEGDKALDPQPEGPRLEPPRELDGRLGLSKQNWFMTKAPLQGLVKVQVCRDPEQPHHPISGLLLVYDDEHIESLGQVRWEYGFSEEVLMPAYVETGAVDGRDCVKSIRSAQEPGVDFGTEGWRALPLTGTIVWWFYYGGDQIAIYD</sequence>
<reference evidence="3 4" key="1">
    <citation type="submission" date="2018-02" db="EMBL/GenBank/DDBJ databases">
        <title>The genomes of Aspergillus section Nigri reveals drivers in fungal speciation.</title>
        <authorList>
            <consortium name="DOE Joint Genome Institute"/>
            <person name="Vesth T.C."/>
            <person name="Nybo J."/>
            <person name="Theobald S."/>
            <person name="Brandl J."/>
            <person name="Frisvad J.C."/>
            <person name="Nielsen K.F."/>
            <person name="Lyhne E.K."/>
            <person name="Kogle M.E."/>
            <person name="Kuo A."/>
            <person name="Riley R."/>
            <person name="Clum A."/>
            <person name="Nolan M."/>
            <person name="Lipzen A."/>
            <person name="Salamov A."/>
            <person name="Henrissat B."/>
            <person name="Wiebenga A."/>
            <person name="De vries R.P."/>
            <person name="Grigoriev I.V."/>
            <person name="Mortensen U.H."/>
            <person name="Andersen M.R."/>
            <person name="Baker S.E."/>
        </authorList>
    </citation>
    <scope>NUCLEOTIDE SEQUENCE [LARGE SCALE GENOMIC DNA]</scope>
    <source>
        <strain evidence="3 4">CBS 313.89</strain>
    </source>
</reference>
<evidence type="ECO:0000313" key="4">
    <source>
        <dbReference type="Proteomes" id="UP000249789"/>
    </source>
</evidence>
<keyword evidence="2" id="KW-0472">Membrane</keyword>
<dbReference type="EMBL" id="KZ824635">
    <property type="protein sequence ID" value="RAK78945.1"/>
    <property type="molecule type" value="Genomic_DNA"/>
</dbReference>
<keyword evidence="2" id="KW-0812">Transmembrane</keyword>
<name>A0A8G1VZL6_9EURO</name>
<proteinExistence type="predicted"/>
<protein>
    <submittedName>
        <fullName evidence="3">Uncharacterized protein</fullName>
    </submittedName>
</protein>